<name>A0A1B1YEN0_THEST</name>
<comment type="function">
    <text evidence="1">Ferredoxins are iron-sulfur proteins that transfer electrons in a wide variety of metabolic reactions.</text>
</comment>
<gene>
    <name evidence="8" type="ORF">CSTERTH_09325</name>
</gene>
<evidence type="ECO:0000256" key="1">
    <source>
        <dbReference type="ARBA" id="ARBA00003532"/>
    </source>
</evidence>
<dbReference type="EMBL" id="CP014672">
    <property type="protein sequence ID" value="ANW99211.1"/>
    <property type="molecule type" value="Genomic_DNA"/>
</dbReference>
<dbReference type="InterPro" id="IPR050157">
    <property type="entry name" value="PSI_iron-sulfur_center"/>
</dbReference>
<dbReference type="SUPFAM" id="SSF54862">
    <property type="entry name" value="4Fe-4S ferredoxins"/>
    <property type="match status" value="1"/>
</dbReference>
<evidence type="ECO:0000256" key="5">
    <source>
        <dbReference type="ARBA" id="ARBA00023004"/>
    </source>
</evidence>
<dbReference type="Pfam" id="PF13237">
    <property type="entry name" value="Fer4_10"/>
    <property type="match status" value="1"/>
</dbReference>
<evidence type="ECO:0000259" key="7">
    <source>
        <dbReference type="PROSITE" id="PS51379"/>
    </source>
</evidence>
<keyword evidence="5" id="KW-0408">Iron</keyword>
<proteinExistence type="predicted"/>
<dbReference type="InterPro" id="IPR017900">
    <property type="entry name" value="4Fe4S_Fe_S_CS"/>
</dbReference>
<dbReference type="GO" id="GO:0051539">
    <property type="term" value="F:4 iron, 4 sulfur cluster binding"/>
    <property type="evidence" value="ECO:0007669"/>
    <property type="project" value="UniProtKB-KW"/>
</dbReference>
<protein>
    <recommendedName>
        <fullName evidence="2">Ferredoxin</fullName>
    </recommendedName>
</protein>
<feature type="domain" description="4Fe-4S ferredoxin-type" evidence="7">
    <location>
        <begin position="354"/>
        <end position="381"/>
    </location>
</feature>
<keyword evidence="6" id="KW-0411">Iron-sulfur</keyword>
<keyword evidence="3" id="KW-0004">4Fe-4S</keyword>
<evidence type="ECO:0000256" key="4">
    <source>
        <dbReference type="ARBA" id="ARBA00022723"/>
    </source>
</evidence>
<dbReference type="GO" id="GO:0046872">
    <property type="term" value="F:metal ion binding"/>
    <property type="evidence" value="ECO:0007669"/>
    <property type="project" value="UniProtKB-KW"/>
</dbReference>
<dbReference type="InterPro" id="IPR017896">
    <property type="entry name" value="4Fe4S_Fe-S-bd"/>
</dbReference>
<evidence type="ECO:0000256" key="6">
    <source>
        <dbReference type="ARBA" id="ARBA00023014"/>
    </source>
</evidence>
<dbReference type="PANTHER" id="PTHR24960">
    <property type="entry name" value="PHOTOSYSTEM I IRON-SULFUR CENTER-RELATED"/>
    <property type="match status" value="1"/>
</dbReference>
<reference evidence="8 9" key="1">
    <citation type="submission" date="2016-02" db="EMBL/GenBank/DDBJ databases">
        <title>Comparison of Clostridium stercorarium subspecies using comparative genomics and transcriptomics.</title>
        <authorList>
            <person name="Schellenberg J."/>
            <person name="Thallinger G."/>
            <person name="Levin D.B."/>
            <person name="Zhang X."/>
            <person name="Alvare G."/>
            <person name="Fristensky B."/>
            <person name="Sparling R."/>
        </authorList>
    </citation>
    <scope>NUCLEOTIDE SEQUENCE [LARGE SCALE GENOMIC DNA]</scope>
    <source>
        <strain evidence="8 9">DSM 2910</strain>
    </source>
</reference>
<dbReference type="Pfam" id="PF04015">
    <property type="entry name" value="DUF362"/>
    <property type="match status" value="1"/>
</dbReference>
<dbReference type="PANTHER" id="PTHR24960:SF76">
    <property type="entry name" value="4FE-4S FERREDOXIN-TYPE DOMAIN-CONTAINING PROTEIN"/>
    <property type="match status" value="1"/>
</dbReference>
<dbReference type="Gene3D" id="3.30.70.20">
    <property type="match status" value="1"/>
</dbReference>
<dbReference type="PROSITE" id="PS51379">
    <property type="entry name" value="4FE4S_FER_2"/>
    <property type="match status" value="2"/>
</dbReference>
<evidence type="ECO:0000313" key="9">
    <source>
        <dbReference type="Proteomes" id="UP000092971"/>
    </source>
</evidence>
<sequence length="381" mass="41880">MRKSNVVLAVCRSYDEEKVYESVRDAVAALGGIGHFVSPEENILVKPNLLYPSKTEKCITTNPAVIKAVLRLLSEAGYARVKVGDSPATGSCRQAMNQLGLSEEQLYGAKIADMSREVFVRYPEGKAAKSFWFCEEVLQADAIIGVCKMKTHAFLKITGAVKNMYGLICGTRKAQGHVRYPNAAKFSEMLVDIHNLVKPRLHVMDAVVAMEGNGPGSGTPTEMGLIIISADPVAIDTVFARLVDLDPVLVPTNTQGMVAGIGTCRENEIALMLLDNGILTDISFDEMFSRFGKKDFDVSREKDRLSVLSLLSKVTGRFTRRPYIDAGKCVKCGICVNHCPVKGRAVTFKKGKDNIPVYDYRKCIRCFCCQEICPQHAIIVK</sequence>
<dbReference type="AlphaFoldDB" id="A0A1B1YEN0"/>
<organism evidence="8 9">
    <name type="scientific">Thermoclostridium stercorarium subsp. thermolacticum DSM 2910</name>
    <dbReference type="NCBI Taxonomy" id="1121336"/>
    <lineage>
        <taxon>Bacteria</taxon>
        <taxon>Bacillati</taxon>
        <taxon>Bacillota</taxon>
        <taxon>Clostridia</taxon>
        <taxon>Eubacteriales</taxon>
        <taxon>Oscillospiraceae</taxon>
        <taxon>Thermoclostridium</taxon>
    </lineage>
</organism>
<keyword evidence="4" id="KW-0479">Metal-binding</keyword>
<feature type="domain" description="4Fe-4S ferredoxin-type" evidence="7">
    <location>
        <begin position="320"/>
        <end position="351"/>
    </location>
</feature>
<accession>A0A1B1YEN0</accession>
<dbReference type="InterPro" id="IPR007160">
    <property type="entry name" value="DUF362"/>
</dbReference>
<dbReference type="RefSeq" id="WP_034836377.1">
    <property type="nucleotide sequence ID" value="NZ_CP014672.1"/>
</dbReference>
<dbReference type="PROSITE" id="PS00198">
    <property type="entry name" value="4FE4S_FER_1"/>
    <property type="match status" value="1"/>
</dbReference>
<evidence type="ECO:0000313" key="8">
    <source>
        <dbReference type="EMBL" id="ANW99211.1"/>
    </source>
</evidence>
<evidence type="ECO:0000256" key="2">
    <source>
        <dbReference type="ARBA" id="ARBA00013529"/>
    </source>
</evidence>
<evidence type="ECO:0000256" key="3">
    <source>
        <dbReference type="ARBA" id="ARBA00022485"/>
    </source>
</evidence>
<dbReference type="OrthoDB" id="9807879at2"/>
<dbReference type="Proteomes" id="UP000092971">
    <property type="component" value="Chromosome"/>
</dbReference>